<name>A0A3N4I5R8_ASCIM</name>
<dbReference type="Pfam" id="PF03476">
    <property type="entry name" value="MOSC_N"/>
    <property type="match status" value="1"/>
</dbReference>
<feature type="compositionally biased region" description="Basic residues" evidence="5">
    <location>
        <begin position="678"/>
        <end position="687"/>
    </location>
</feature>
<dbReference type="Proteomes" id="UP000275078">
    <property type="component" value="Unassembled WGS sequence"/>
</dbReference>
<reference evidence="7 8" key="1">
    <citation type="journal article" date="2018" name="Nat. Ecol. Evol.">
        <title>Pezizomycetes genomes reveal the molecular basis of ectomycorrhizal truffle lifestyle.</title>
        <authorList>
            <person name="Murat C."/>
            <person name="Payen T."/>
            <person name="Noel B."/>
            <person name="Kuo A."/>
            <person name="Morin E."/>
            <person name="Chen J."/>
            <person name="Kohler A."/>
            <person name="Krizsan K."/>
            <person name="Balestrini R."/>
            <person name="Da Silva C."/>
            <person name="Montanini B."/>
            <person name="Hainaut M."/>
            <person name="Levati E."/>
            <person name="Barry K.W."/>
            <person name="Belfiori B."/>
            <person name="Cichocki N."/>
            <person name="Clum A."/>
            <person name="Dockter R.B."/>
            <person name="Fauchery L."/>
            <person name="Guy J."/>
            <person name="Iotti M."/>
            <person name="Le Tacon F."/>
            <person name="Lindquist E.A."/>
            <person name="Lipzen A."/>
            <person name="Malagnac F."/>
            <person name="Mello A."/>
            <person name="Molinier V."/>
            <person name="Miyauchi S."/>
            <person name="Poulain J."/>
            <person name="Riccioni C."/>
            <person name="Rubini A."/>
            <person name="Sitrit Y."/>
            <person name="Splivallo R."/>
            <person name="Traeger S."/>
            <person name="Wang M."/>
            <person name="Zifcakova L."/>
            <person name="Wipf D."/>
            <person name="Zambonelli A."/>
            <person name="Paolocci F."/>
            <person name="Nowrousian M."/>
            <person name="Ottonello S."/>
            <person name="Baldrian P."/>
            <person name="Spatafora J.W."/>
            <person name="Henrissat B."/>
            <person name="Nagy L.G."/>
            <person name="Aury J.M."/>
            <person name="Wincker P."/>
            <person name="Grigoriev I.V."/>
            <person name="Bonfante P."/>
            <person name="Martin F.M."/>
        </authorList>
    </citation>
    <scope>NUCLEOTIDE SEQUENCE [LARGE SCALE GENOMIC DNA]</scope>
    <source>
        <strain evidence="7 8">RN42</strain>
    </source>
</reference>
<sequence length="843" mass="92307">MLGFTLPTANGTQTNGSTNSSANTDSGRSKAEFVADTKYAGYNAAVEEFRPTEYPQLNNVTYLDHAGTTPYSASLITTYSTDLLTNLYGNPHSQSLSSLHTSKRIDDVRLRVLRLFNADPREFELVFVANATGGMKLVVEALTGKGSWRYWYHGDAHTSLVGVRECAQGGACLDSDDAVEHWLETPEVEEGQTGLFAWPAQSNFSGRRTPTHWAGKVRQRKKNTYTLLDAAALVTTSPLDLSNPAEAPDFTVLSFYKMFGFPDLGGLIVRKECAPLFQHRRYFGGGTVEAVVSRGEGDERFHAKRKNIHATLEDGTLPFHSILALDIAIATHTRLYGSFGAVSAHTIALAKWLYDQLANTAHTNGAPLLKLYSQPPETGKQGAILTFNLLRPDGSWVGYSEVEKLAAVKNIHIRTGGLCNPGGIEQALDLQPWEVKSNYDAGHRCWDERDIVRGKPTGAIRVSLGACTTFADVERVREFLVGCYKDRNLVKGTWGRKTEAGNGPKFAWMNGVKKSPSEEAKEGRTRVEIQEIRVYPIKSCAGFEVPRGERWELMETGLRFDREWCLVHVGTQRALDQKRFPRMALIKTSINLAEGVLIVTTPATSSQPERTLKVPVEEYAAYTSCPTRLCGESITTDTYTSPEITDFFSSFLDTPCTLSRHSKTAPQRTFQGEDSPLHKLKNGKRKLSPSSSDEDSSPPQETSTPITLANESPLLLSTSASLTSISTTLDDPLSPKDFRANLHLTGPFEAYTEESWHTVVFEGGCVVKCLGRCRRCRMIAVDQNTGEAAGGSKGGAGQGGDEKKGGRGKVYEAVVRDRGGYWGVLGGVRSVGWVRSGEGGWAS</sequence>
<dbReference type="AlphaFoldDB" id="A0A3N4I5R8"/>
<dbReference type="GO" id="GO:0006777">
    <property type="term" value="P:Mo-molybdopterin cofactor biosynthetic process"/>
    <property type="evidence" value="ECO:0007669"/>
    <property type="project" value="UniProtKB-UniRule"/>
</dbReference>
<dbReference type="InterPro" id="IPR000192">
    <property type="entry name" value="Aminotrans_V_dom"/>
</dbReference>
<feature type="region of interest" description="Disordered" evidence="5">
    <location>
        <begin position="785"/>
        <end position="807"/>
    </location>
</feature>
<feature type="compositionally biased region" description="Polar residues" evidence="5">
    <location>
        <begin position="659"/>
        <end position="672"/>
    </location>
</feature>
<dbReference type="GO" id="GO:0016829">
    <property type="term" value="F:lyase activity"/>
    <property type="evidence" value="ECO:0007669"/>
    <property type="project" value="UniProtKB-UniRule"/>
</dbReference>
<evidence type="ECO:0000259" key="6">
    <source>
        <dbReference type="PROSITE" id="PS51340"/>
    </source>
</evidence>
<dbReference type="EC" id="2.8.1.9" evidence="4"/>
<dbReference type="SUPFAM" id="SSF53383">
    <property type="entry name" value="PLP-dependent transferases"/>
    <property type="match status" value="1"/>
</dbReference>
<protein>
    <recommendedName>
        <fullName evidence="4">Molybdenum cofactor sulfurase</fullName>
        <shortName evidence="4">MCS</shortName>
        <shortName evidence="4">MOS</shortName>
        <shortName evidence="4">MoCo sulfurase</shortName>
        <ecNumber evidence="4">2.8.1.9</ecNumber>
    </recommendedName>
    <alternativeName>
        <fullName evidence="4">Molybdenum cofactor sulfurtransferase</fullName>
    </alternativeName>
</protein>
<dbReference type="InterPro" id="IPR015421">
    <property type="entry name" value="PyrdxlP-dep_Trfase_major"/>
</dbReference>
<evidence type="ECO:0000256" key="4">
    <source>
        <dbReference type="HAMAP-Rule" id="MF_03050"/>
    </source>
</evidence>
<feature type="compositionally biased region" description="Gly residues" evidence="5">
    <location>
        <begin position="788"/>
        <end position="799"/>
    </location>
</feature>
<keyword evidence="2 4" id="KW-0663">Pyridoxal phosphate</keyword>
<dbReference type="GO" id="GO:0030151">
    <property type="term" value="F:molybdenum ion binding"/>
    <property type="evidence" value="ECO:0007669"/>
    <property type="project" value="UniProtKB-UniRule"/>
</dbReference>
<proteinExistence type="inferred from homology"/>
<dbReference type="EMBL" id="ML119730">
    <property type="protein sequence ID" value="RPA77194.1"/>
    <property type="molecule type" value="Genomic_DNA"/>
</dbReference>
<keyword evidence="1 4" id="KW-0808">Transferase</keyword>
<comment type="function">
    <text evidence="4">Sulfurates the molybdenum cofactor. Sulfation of molybdenum is essential for xanthine dehydrogenase (XDH) and aldehyde oxidase (ADO) enzymes in which molybdenum cofactor is liganded by 1 oxygen and 1 sulfur atom in active form.</text>
</comment>
<evidence type="ECO:0000313" key="8">
    <source>
        <dbReference type="Proteomes" id="UP000275078"/>
    </source>
</evidence>
<comment type="similarity">
    <text evidence="4">Belongs to the class-V pyridoxal-phosphate-dependent aminotransferase family. MOCOS subfamily.</text>
</comment>
<dbReference type="PANTHER" id="PTHR14237">
    <property type="entry name" value="MOLYBDOPTERIN COFACTOR SULFURASE MOSC"/>
    <property type="match status" value="1"/>
</dbReference>
<dbReference type="SUPFAM" id="SSF141673">
    <property type="entry name" value="MOSC N-terminal domain-like"/>
    <property type="match status" value="1"/>
</dbReference>
<dbReference type="OrthoDB" id="10264306at2759"/>
<evidence type="ECO:0000256" key="5">
    <source>
        <dbReference type="SAM" id="MobiDB-lite"/>
    </source>
</evidence>
<dbReference type="InterPro" id="IPR015424">
    <property type="entry name" value="PyrdxlP-dep_Trfase"/>
</dbReference>
<evidence type="ECO:0000256" key="3">
    <source>
        <dbReference type="ARBA" id="ARBA00023150"/>
    </source>
</evidence>
<dbReference type="InterPro" id="IPR028886">
    <property type="entry name" value="MoCo_sulfurase"/>
</dbReference>
<gene>
    <name evidence="4" type="primary">hxB</name>
    <name evidence="7" type="ORF">BJ508DRAFT_172938</name>
</gene>
<feature type="region of interest" description="Disordered" evidence="5">
    <location>
        <begin position="659"/>
        <end position="711"/>
    </location>
</feature>
<dbReference type="GO" id="GO:0008265">
    <property type="term" value="F:molybdenum cofactor sulfurtransferase activity"/>
    <property type="evidence" value="ECO:0007669"/>
    <property type="project" value="UniProtKB-UniRule"/>
</dbReference>
<feature type="compositionally biased region" description="Polar residues" evidence="5">
    <location>
        <begin position="700"/>
        <end position="710"/>
    </location>
</feature>
<feature type="compositionally biased region" description="Polar residues" evidence="5">
    <location>
        <begin position="7"/>
        <end position="26"/>
    </location>
</feature>
<evidence type="ECO:0000256" key="2">
    <source>
        <dbReference type="ARBA" id="ARBA00022898"/>
    </source>
</evidence>
<dbReference type="STRING" id="1160509.A0A3N4I5R8"/>
<accession>A0A3N4I5R8</accession>
<evidence type="ECO:0000313" key="7">
    <source>
        <dbReference type="EMBL" id="RPA77194.1"/>
    </source>
</evidence>
<dbReference type="InterPro" id="IPR005302">
    <property type="entry name" value="MoCF_Sase_C"/>
</dbReference>
<feature type="region of interest" description="Disordered" evidence="5">
    <location>
        <begin position="1"/>
        <end position="29"/>
    </location>
</feature>
<keyword evidence="8" id="KW-1185">Reference proteome</keyword>
<feature type="active site" evidence="4">
    <location>
        <position position="419"/>
    </location>
</feature>
<feature type="domain" description="MOSC" evidence="6">
    <location>
        <begin position="684"/>
        <end position="843"/>
    </location>
</feature>
<dbReference type="PANTHER" id="PTHR14237:SF80">
    <property type="entry name" value="MOLYBDENUM COFACTOR SULFURASE"/>
    <property type="match status" value="1"/>
</dbReference>
<dbReference type="Gene3D" id="3.40.640.10">
    <property type="entry name" value="Type I PLP-dependent aspartate aminotransferase-like (Major domain)"/>
    <property type="match status" value="1"/>
</dbReference>
<organism evidence="7 8">
    <name type="scientific">Ascobolus immersus RN42</name>
    <dbReference type="NCBI Taxonomy" id="1160509"/>
    <lineage>
        <taxon>Eukaryota</taxon>
        <taxon>Fungi</taxon>
        <taxon>Dikarya</taxon>
        <taxon>Ascomycota</taxon>
        <taxon>Pezizomycotina</taxon>
        <taxon>Pezizomycetes</taxon>
        <taxon>Pezizales</taxon>
        <taxon>Ascobolaceae</taxon>
        <taxon>Ascobolus</taxon>
    </lineage>
</organism>
<comment type="catalytic activity">
    <reaction evidence="4">
        <text>Mo-molybdopterin + L-cysteine + AH2 = thio-Mo-molybdopterin + L-alanine + A + H2O</text>
        <dbReference type="Rhea" id="RHEA:42636"/>
        <dbReference type="ChEBI" id="CHEBI:13193"/>
        <dbReference type="ChEBI" id="CHEBI:15377"/>
        <dbReference type="ChEBI" id="CHEBI:17499"/>
        <dbReference type="ChEBI" id="CHEBI:35235"/>
        <dbReference type="ChEBI" id="CHEBI:57972"/>
        <dbReference type="ChEBI" id="CHEBI:71302"/>
        <dbReference type="ChEBI" id="CHEBI:82685"/>
        <dbReference type="EC" id="2.8.1.9"/>
    </reaction>
</comment>
<dbReference type="Pfam" id="PF00266">
    <property type="entry name" value="Aminotran_5"/>
    <property type="match status" value="1"/>
</dbReference>
<dbReference type="InterPro" id="IPR005303">
    <property type="entry name" value="MOCOS_middle"/>
</dbReference>
<keyword evidence="3 4" id="KW-0501">Molybdenum cofactor biosynthesis</keyword>
<comment type="cofactor">
    <cofactor evidence="4">
        <name>pyridoxal 5'-phosphate</name>
        <dbReference type="ChEBI" id="CHEBI:597326"/>
    </cofactor>
</comment>
<dbReference type="PROSITE" id="PS51340">
    <property type="entry name" value="MOSC"/>
    <property type="match status" value="1"/>
</dbReference>
<feature type="modified residue" description="N6-(pyridoxal phosphate)lysine" evidence="4">
    <location>
        <position position="257"/>
    </location>
</feature>
<dbReference type="HAMAP" id="MF_03050">
    <property type="entry name" value="MOCOS"/>
    <property type="match status" value="1"/>
</dbReference>
<dbReference type="Pfam" id="PF03473">
    <property type="entry name" value="MOSC"/>
    <property type="match status" value="1"/>
</dbReference>
<evidence type="ECO:0000256" key="1">
    <source>
        <dbReference type="ARBA" id="ARBA00022679"/>
    </source>
</evidence>
<dbReference type="GO" id="GO:0030170">
    <property type="term" value="F:pyridoxal phosphate binding"/>
    <property type="evidence" value="ECO:0007669"/>
    <property type="project" value="UniProtKB-UniRule"/>
</dbReference>